<dbReference type="Pfam" id="PF04647">
    <property type="entry name" value="AgrB"/>
    <property type="match status" value="1"/>
</dbReference>
<dbReference type="GeneID" id="93339179"/>
<keyword evidence="7 8" id="KW-0472">Membrane</keyword>
<dbReference type="GO" id="GO:0006508">
    <property type="term" value="P:proteolysis"/>
    <property type="evidence" value="ECO:0007669"/>
    <property type="project" value="UniProtKB-KW"/>
</dbReference>
<keyword evidence="5" id="KW-0378">Hydrolase</keyword>
<dbReference type="AlphaFoldDB" id="A0A1T4Y576"/>
<dbReference type="RefSeq" id="WP_078785553.1">
    <property type="nucleotide sequence ID" value="NZ_FUYF01000037.1"/>
</dbReference>
<feature type="transmembrane region" description="Helical" evidence="8">
    <location>
        <begin position="140"/>
        <end position="157"/>
    </location>
</feature>
<name>A0A1T4Y576_9FIRM</name>
<sequence length="186" mass="20700">MEALAARIAAFCLQKHYIEPDQIAWLQYGLMRRLMGMVTFLLLLPVGAFFDGWRSTFLFLLVFRFIRMRTGGYHAKTPAGCLLGSTFTMIVSLEFAKRLHPVSNLICLAAASILILRLAPANNAALHLNAEELVAVRKEVKLRLAIVMLSACLLLFFREPIAYRVTSAILAVAVTLLISKLGFGMQ</sequence>
<evidence type="ECO:0000313" key="10">
    <source>
        <dbReference type="Proteomes" id="UP000190286"/>
    </source>
</evidence>
<feature type="transmembrane region" description="Helical" evidence="8">
    <location>
        <begin position="102"/>
        <end position="119"/>
    </location>
</feature>
<keyword evidence="10" id="KW-1185">Reference proteome</keyword>
<evidence type="ECO:0000256" key="6">
    <source>
        <dbReference type="ARBA" id="ARBA00022989"/>
    </source>
</evidence>
<evidence type="ECO:0000256" key="7">
    <source>
        <dbReference type="ARBA" id="ARBA00023136"/>
    </source>
</evidence>
<dbReference type="GO" id="GO:0008233">
    <property type="term" value="F:peptidase activity"/>
    <property type="evidence" value="ECO:0007669"/>
    <property type="project" value="UniProtKB-KW"/>
</dbReference>
<dbReference type="EMBL" id="FUYF01000037">
    <property type="protein sequence ID" value="SKA96919.1"/>
    <property type="molecule type" value="Genomic_DNA"/>
</dbReference>
<dbReference type="OrthoDB" id="9815055at2"/>
<proteinExistence type="predicted"/>
<evidence type="ECO:0000256" key="2">
    <source>
        <dbReference type="ARBA" id="ARBA00022654"/>
    </source>
</evidence>
<gene>
    <name evidence="9" type="ORF">SAMN02745178_02757</name>
</gene>
<evidence type="ECO:0000256" key="8">
    <source>
        <dbReference type="SAM" id="Phobius"/>
    </source>
</evidence>
<dbReference type="Proteomes" id="UP000190286">
    <property type="component" value="Unassembled WGS sequence"/>
</dbReference>
<keyword evidence="3" id="KW-0645">Protease</keyword>
<feature type="transmembrane region" description="Helical" evidence="8">
    <location>
        <begin position="40"/>
        <end position="66"/>
    </location>
</feature>
<evidence type="ECO:0000256" key="4">
    <source>
        <dbReference type="ARBA" id="ARBA00022692"/>
    </source>
</evidence>
<feature type="transmembrane region" description="Helical" evidence="8">
    <location>
        <begin position="163"/>
        <end position="183"/>
    </location>
</feature>
<evidence type="ECO:0000256" key="5">
    <source>
        <dbReference type="ARBA" id="ARBA00022801"/>
    </source>
</evidence>
<protein>
    <submittedName>
        <fullName evidence="9">Accessory gene regulator B</fullName>
    </submittedName>
</protein>
<evidence type="ECO:0000256" key="3">
    <source>
        <dbReference type="ARBA" id="ARBA00022670"/>
    </source>
</evidence>
<dbReference type="InterPro" id="IPR006741">
    <property type="entry name" value="AgrB"/>
</dbReference>
<keyword evidence="4 8" id="KW-0812">Transmembrane</keyword>
<evidence type="ECO:0000256" key="1">
    <source>
        <dbReference type="ARBA" id="ARBA00022475"/>
    </source>
</evidence>
<accession>A0A1T4Y576</accession>
<keyword evidence="2" id="KW-0673">Quorum sensing</keyword>
<feature type="transmembrane region" description="Helical" evidence="8">
    <location>
        <begin position="78"/>
        <end position="96"/>
    </location>
</feature>
<dbReference type="GO" id="GO:0016020">
    <property type="term" value="C:membrane"/>
    <property type="evidence" value="ECO:0007669"/>
    <property type="project" value="InterPro"/>
</dbReference>
<dbReference type="GO" id="GO:0009372">
    <property type="term" value="P:quorum sensing"/>
    <property type="evidence" value="ECO:0007669"/>
    <property type="project" value="UniProtKB-KW"/>
</dbReference>
<keyword evidence="1" id="KW-1003">Cell membrane</keyword>
<reference evidence="9 10" key="1">
    <citation type="submission" date="2017-02" db="EMBL/GenBank/DDBJ databases">
        <authorList>
            <person name="Peterson S.W."/>
        </authorList>
    </citation>
    <scope>NUCLEOTIDE SEQUENCE [LARGE SCALE GENOMIC DNA]</scope>
    <source>
        <strain evidence="9 10">ATCC 27749</strain>
    </source>
</reference>
<keyword evidence="6 8" id="KW-1133">Transmembrane helix</keyword>
<evidence type="ECO:0000313" key="9">
    <source>
        <dbReference type="EMBL" id="SKA96919.1"/>
    </source>
</evidence>
<organism evidence="9 10">
    <name type="scientific">Gemmiger formicilis</name>
    <dbReference type="NCBI Taxonomy" id="745368"/>
    <lineage>
        <taxon>Bacteria</taxon>
        <taxon>Bacillati</taxon>
        <taxon>Bacillota</taxon>
        <taxon>Clostridia</taxon>
        <taxon>Eubacteriales</taxon>
        <taxon>Gemmiger</taxon>
    </lineage>
</organism>
<dbReference type="SMART" id="SM00793">
    <property type="entry name" value="AgrB"/>
    <property type="match status" value="1"/>
</dbReference>